<dbReference type="PANTHER" id="PTHR37984">
    <property type="entry name" value="PROTEIN CBG26694"/>
    <property type="match status" value="1"/>
</dbReference>
<evidence type="ECO:0000256" key="4">
    <source>
        <dbReference type="ARBA" id="ARBA00022759"/>
    </source>
</evidence>
<gene>
    <name evidence="8" type="primary">pol</name>
    <name evidence="8" type="ORF">CR513_58229</name>
</gene>
<evidence type="ECO:0000256" key="2">
    <source>
        <dbReference type="ARBA" id="ARBA00022695"/>
    </source>
</evidence>
<dbReference type="InterPro" id="IPR000477">
    <property type="entry name" value="RT_dom"/>
</dbReference>
<dbReference type="Proteomes" id="UP000257109">
    <property type="component" value="Unassembled WGS sequence"/>
</dbReference>
<keyword evidence="1" id="KW-0808">Transferase</keyword>
<dbReference type="SUPFAM" id="SSF56672">
    <property type="entry name" value="DNA/RNA polymerases"/>
    <property type="match status" value="1"/>
</dbReference>
<dbReference type="EMBL" id="QJKJ01014949">
    <property type="protein sequence ID" value="RDX63354.1"/>
    <property type="molecule type" value="Genomic_DNA"/>
</dbReference>
<organism evidence="8 9">
    <name type="scientific">Mucuna pruriens</name>
    <name type="common">Velvet bean</name>
    <name type="synonym">Dolichos pruriens</name>
    <dbReference type="NCBI Taxonomy" id="157652"/>
    <lineage>
        <taxon>Eukaryota</taxon>
        <taxon>Viridiplantae</taxon>
        <taxon>Streptophyta</taxon>
        <taxon>Embryophyta</taxon>
        <taxon>Tracheophyta</taxon>
        <taxon>Spermatophyta</taxon>
        <taxon>Magnoliopsida</taxon>
        <taxon>eudicotyledons</taxon>
        <taxon>Gunneridae</taxon>
        <taxon>Pentapetalae</taxon>
        <taxon>rosids</taxon>
        <taxon>fabids</taxon>
        <taxon>Fabales</taxon>
        <taxon>Fabaceae</taxon>
        <taxon>Papilionoideae</taxon>
        <taxon>50 kb inversion clade</taxon>
        <taxon>NPAAA clade</taxon>
        <taxon>indigoferoid/millettioid clade</taxon>
        <taxon>Phaseoleae</taxon>
        <taxon>Mucuna</taxon>
    </lineage>
</organism>
<dbReference type="OrthoDB" id="415724at2759"/>
<keyword evidence="2" id="KW-0548">Nucleotidyltransferase</keyword>
<dbReference type="PROSITE" id="PS50878">
    <property type="entry name" value="RT_POL"/>
    <property type="match status" value="1"/>
</dbReference>
<name>A0A371EBI0_MUCPR</name>
<dbReference type="Gene3D" id="3.30.70.270">
    <property type="match status" value="2"/>
</dbReference>
<dbReference type="InterPro" id="IPR050951">
    <property type="entry name" value="Retrovirus_Pol_polyprotein"/>
</dbReference>
<dbReference type="GO" id="GO:0004519">
    <property type="term" value="F:endonuclease activity"/>
    <property type="evidence" value="ECO:0007669"/>
    <property type="project" value="UniProtKB-KW"/>
</dbReference>
<evidence type="ECO:0000256" key="3">
    <source>
        <dbReference type="ARBA" id="ARBA00022722"/>
    </source>
</evidence>
<evidence type="ECO:0000313" key="9">
    <source>
        <dbReference type="Proteomes" id="UP000257109"/>
    </source>
</evidence>
<proteinExistence type="predicted"/>
<keyword evidence="4" id="KW-0255">Endonuclease</keyword>
<dbReference type="InterPro" id="IPR041373">
    <property type="entry name" value="RT_RNaseH"/>
</dbReference>
<dbReference type="Pfam" id="PF00078">
    <property type="entry name" value="RVT_1"/>
    <property type="match status" value="1"/>
</dbReference>
<sequence>MNGWLCLLRKCVVVYFDDVLIYSTCLNDNLLHVRSILEILRKETLFSNIEKCIFCTNEVVFLGFIVGSNGVKVDSKKVKAIQEWPLPTTVGEVRSFHGLASFYQRFVKDFRSFTTSLNDFVKKNVGSHLNYSTYDQELYALVKALQTWQHYLFPKEFDIHSDHEALKHLRGKGKLNKKAC</sequence>
<dbReference type="PANTHER" id="PTHR37984:SF5">
    <property type="entry name" value="PROTEIN NYNRIN-LIKE"/>
    <property type="match status" value="1"/>
</dbReference>
<evidence type="ECO:0000256" key="6">
    <source>
        <dbReference type="ARBA" id="ARBA00022918"/>
    </source>
</evidence>
<feature type="domain" description="Reverse transcriptase" evidence="7">
    <location>
        <begin position="1"/>
        <end position="66"/>
    </location>
</feature>
<dbReference type="InterPro" id="IPR043502">
    <property type="entry name" value="DNA/RNA_pol_sf"/>
</dbReference>
<keyword evidence="9" id="KW-1185">Reference proteome</keyword>
<feature type="non-terminal residue" evidence="8">
    <location>
        <position position="1"/>
    </location>
</feature>
<keyword evidence="3" id="KW-0540">Nuclease</keyword>
<keyword evidence="6" id="KW-0695">RNA-directed DNA polymerase</keyword>
<dbReference type="InterPro" id="IPR043128">
    <property type="entry name" value="Rev_trsase/Diguanyl_cyclase"/>
</dbReference>
<comment type="caution">
    <text evidence="8">The sequence shown here is derived from an EMBL/GenBank/DDBJ whole genome shotgun (WGS) entry which is preliminary data.</text>
</comment>
<dbReference type="GO" id="GO:0016787">
    <property type="term" value="F:hydrolase activity"/>
    <property type="evidence" value="ECO:0007669"/>
    <property type="project" value="UniProtKB-KW"/>
</dbReference>
<evidence type="ECO:0000256" key="5">
    <source>
        <dbReference type="ARBA" id="ARBA00022801"/>
    </source>
</evidence>
<evidence type="ECO:0000256" key="1">
    <source>
        <dbReference type="ARBA" id="ARBA00022679"/>
    </source>
</evidence>
<dbReference type="Pfam" id="PF17917">
    <property type="entry name" value="RT_RNaseH"/>
    <property type="match status" value="1"/>
</dbReference>
<dbReference type="AlphaFoldDB" id="A0A371EBI0"/>
<evidence type="ECO:0000313" key="8">
    <source>
        <dbReference type="EMBL" id="RDX63354.1"/>
    </source>
</evidence>
<protein>
    <submittedName>
        <fullName evidence="8">Retrovirus-related Pol polyprotein from transposon gypsy</fullName>
    </submittedName>
</protein>
<dbReference type="GO" id="GO:0003964">
    <property type="term" value="F:RNA-directed DNA polymerase activity"/>
    <property type="evidence" value="ECO:0007669"/>
    <property type="project" value="UniProtKB-KW"/>
</dbReference>
<keyword evidence="5" id="KW-0378">Hydrolase</keyword>
<reference evidence="8" key="1">
    <citation type="submission" date="2018-05" db="EMBL/GenBank/DDBJ databases">
        <title>Draft genome of Mucuna pruriens seed.</title>
        <authorList>
            <person name="Nnadi N.E."/>
            <person name="Vos R."/>
            <person name="Hasami M.H."/>
            <person name="Devisetty U.K."/>
            <person name="Aguiy J.C."/>
        </authorList>
    </citation>
    <scope>NUCLEOTIDE SEQUENCE [LARGE SCALE GENOMIC DNA]</scope>
    <source>
        <strain evidence="8">JCA_2017</strain>
    </source>
</reference>
<accession>A0A371EBI0</accession>
<evidence type="ECO:0000259" key="7">
    <source>
        <dbReference type="PROSITE" id="PS50878"/>
    </source>
</evidence>